<organism evidence="1 2">
    <name type="scientific">Rotaria magnacalcarata</name>
    <dbReference type="NCBI Taxonomy" id="392030"/>
    <lineage>
        <taxon>Eukaryota</taxon>
        <taxon>Metazoa</taxon>
        <taxon>Spiralia</taxon>
        <taxon>Gnathifera</taxon>
        <taxon>Rotifera</taxon>
        <taxon>Eurotatoria</taxon>
        <taxon>Bdelloidea</taxon>
        <taxon>Philodinida</taxon>
        <taxon>Philodinidae</taxon>
        <taxon>Rotaria</taxon>
    </lineage>
</organism>
<dbReference type="EMBL" id="CAJOBJ010055896">
    <property type="protein sequence ID" value="CAF4396318.1"/>
    <property type="molecule type" value="Genomic_DNA"/>
</dbReference>
<reference evidence="1" key="1">
    <citation type="submission" date="2021-02" db="EMBL/GenBank/DDBJ databases">
        <authorList>
            <person name="Nowell W R."/>
        </authorList>
    </citation>
    <scope>NUCLEOTIDE SEQUENCE</scope>
</reference>
<dbReference type="Proteomes" id="UP000681720">
    <property type="component" value="Unassembled WGS sequence"/>
</dbReference>
<proteinExistence type="predicted"/>
<accession>A0A8S2VFF1</accession>
<comment type="caution">
    <text evidence="1">The sequence shown here is derived from an EMBL/GenBank/DDBJ whole genome shotgun (WGS) entry which is preliminary data.</text>
</comment>
<sequence>MGTFPYGTIFLRNRKKCTGVLGVLCLGLTTGGSTKPGGALG</sequence>
<evidence type="ECO:0000313" key="2">
    <source>
        <dbReference type="Proteomes" id="UP000681720"/>
    </source>
</evidence>
<evidence type="ECO:0000313" key="1">
    <source>
        <dbReference type="EMBL" id="CAF4396318.1"/>
    </source>
</evidence>
<feature type="non-terminal residue" evidence="1">
    <location>
        <position position="1"/>
    </location>
</feature>
<gene>
    <name evidence="1" type="ORF">GIL414_LOCUS29949</name>
</gene>
<dbReference type="AlphaFoldDB" id="A0A8S2VFF1"/>
<name>A0A8S2VFF1_9BILA</name>
<feature type="non-terminal residue" evidence="1">
    <location>
        <position position="41"/>
    </location>
</feature>
<protein>
    <submittedName>
        <fullName evidence="1">Uncharacterized protein</fullName>
    </submittedName>
</protein>